<proteinExistence type="predicted"/>
<dbReference type="AlphaFoldDB" id="A0A8X8WQQ9"/>
<sequence>MLLEEWLNKEKSFDELGNVELVTAKLPKKLKKRRHIETEDGPAGYEEYIDYLFPEETQTTYLKSLEAALKWKKQKIVSDDD</sequence>
<name>A0A8X8WQQ9_SALSN</name>
<reference evidence="1" key="2">
    <citation type="submission" date="2020-08" db="EMBL/GenBank/DDBJ databases">
        <title>Plant Genome Project.</title>
        <authorList>
            <person name="Zhang R.-G."/>
        </authorList>
    </citation>
    <scope>NUCLEOTIDE SEQUENCE</scope>
    <source>
        <strain evidence="1">Huo1</strain>
        <tissue evidence="1">Leaf</tissue>
    </source>
</reference>
<comment type="caution">
    <text evidence="1">The sequence shown here is derived from an EMBL/GenBank/DDBJ whole genome shotgun (WGS) entry which is preliminary data.</text>
</comment>
<protein>
    <recommendedName>
        <fullName evidence="3">Crooked neck</fullName>
    </recommendedName>
</protein>
<evidence type="ECO:0008006" key="3">
    <source>
        <dbReference type="Google" id="ProtNLM"/>
    </source>
</evidence>
<keyword evidence="2" id="KW-1185">Reference proteome</keyword>
<dbReference type="Proteomes" id="UP000298416">
    <property type="component" value="Unassembled WGS sequence"/>
</dbReference>
<gene>
    <name evidence="1" type="ORF">SASPL_140862</name>
</gene>
<organism evidence="1">
    <name type="scientific">Salvia splendens</name>
    <name type="common">Scarlet sage</name>
    <dbReference type="NCBI Taxonomy" id="180675"/>
    <lineage>
        <taxon>Eukaryota</taxon>
        <taxon>Viridiplantae</taxon>
        <taxon>Streptophyta</taxon>
        <taxon>Embryophyta</taxon>
        <taxon>Tracheophyta</taxon>
        <taxon>Spermatophyta</taxon>
        <taxon>Magnoliopsida</taxon>
        <taxon>eudicotyledons</taxon>
        <taxon>Gunneridae</taxon>
        <taxon>Pentapetalae</taxon>
        <taxon>asterids</taxon>
        <taxon>lamiids</taxon>
        <taxon>Lamiales</taxon>
        <taxon>Lamiaceae</taxon>
        <taxon>Nepetoideae</taxon>
        <taxon>Mentheae</taxon>
        <taxon>Salviinae</taxon>
        <taxon>Salvia</taxon>
        <taxon>Salvia subgen. Calosphace</taxon>
        <taxon>core Calosphace</taxon>
    </lineage>
</organism>
<evidence type="ECO:0000313" key="2">
    <source>
        <dbReference type="Proteomes" id="UP000298416"/>
    </source>
</evidence>
<reference evidence="1" key="1">
    <citation type="submission" date="2018-01" db="EMBL/GenBank/DDBJ databases">
        <authorList>
            <person name="Mao J.F."/>
        </authorList>
    </citation>
    <scope>NUCLEOTIDE SEQUENCE</scope>
    <source>
        <strain evidence="1">Huo1</strain>
        <tissue evidence="1">Leaf</tissue>
    </source>
</reference>
<evidence type="ECO:0000313" key="1">
    <source>
        <dbReference type="EMBL" id="KAG6399382.1"/>
    </source>
</evidence>
<accession>A0A8X8WQQ9</accession>
<dbReference type="EMBL" id="PNBA02000015">
    <property type="protein sequence ID" value="KAG6399382.1"/>
    <property type="molecule type" value="Genomic_DNA"/>
</dbReference>